<dbReference type="InterPro" id="IPR025660">
    <property type="entry name" value="Pept_his_AS"/>
</dbReference>
<dbReference type="InterPro" id="IPR039417">
    <property type="entry name" value="Peptidase_C1A_papain-like"/>
</dbReference>
<dbReference type="AlphaFoldDB" id="A0AAN5DHV2"/>
<dbReference type="GO" id="GO:0006508">
    <property type="term" value="P:proteolysis"/>
    <property type="evidence" value="ECO:0007669"/>
    <property type="project" value="InterPro"/>
</dbReference>
<feature type="non-terminal residue" evidence="5">
    <location>
        <position position="1"/>
    </location>
</feature>
<dbReference type="PROSITE" id="PS00639">
    <property type="entry name" value="THIOL_PROTEASE_HIS"/>
    <property type="match status" value="1"/>
</dbReference>
<feature type="region of interest" description="Disordered" evidence="3">
    <location>
        <begin position="32"/>
        <end position="62"/>
    </location>
</feature>
<dbReference type="SUPFAM" id="SSF54001">
    <property type="entry name" value="Cysteine proteinases"/>
    <property type="match status" value="1"/>
</dbReference>
<dbReference type="InterPro" id="IPR038765">
    <property type="entry name" value="Papain-like_cys_pep_sf"/>
</dbReference>
<comment type="similarity">
    <text evidence="1">Belongs to the peptidase C1 family.</text>
</comment>
<feature type="domain" description="Peptidase C1A papain C-terminal" evidence="4">
    <location>
        <begin position="57"/>
        <end position="269"/>
    </location>
</feature>
<evidence type="ECO:0000259" key="4">
    <source>
        <dbReference type="SMART" id="SM00645"/>
    </source>
</evidence>
<sequence length="270" mass="29193">QPYTPHHPYNPYNPYYPSYQTPSPVALSQWTTTAAPAASTTTPTSSSTPSPTHNGTVPDSLDWREVGVEGPVKSQGTCGACWAFAIMVALESQYAMKHAGNVSLSEQNLMECSTQNYECRGRNTAIAMEYIAQNEGIGTEKSYPYLSYQTHCRYSTASIGGRDSGYVPITSGDENALKKAVATIGPIAVGFDAGHSSFQYYESGVYFEPACSSSALDHAILVIGYGTDPEQGDYWLIKNSWGTSWGEEGKLARNRDSNCAIATEAVYPIV</sequence>
<dbReference type="PANTHER" id="PTHR12411">
    <property type="entry name" value="CYSTEINE PROTEASE FAMILY C1-RELATED"/>
    <property type="match status" value="1"/>
</dbReference>
<keyword evidence="6" id="KW-1185">Reference proteome</keyword>
<evidence type="ECO:0000256" key="3">
    <source>
        <dbReference type="SAM" id="MobiDB-lite"/>
    </source>
</evidence>
<comment type="caution">
    <text evidence="5">The sequence shown here is derived from an EMBL/GenBank/DDBJ whole genome shotgun (WGS) entry which is preliminary data.</text>
</comment>
<dbReference type="Pfam" id="PF00112">
    <property type="entry name" value="Peptidase_C1"/>
    <property type="match status" value="1"/>
</dbReference>
<dbReference type="Gene3D" id="3.90.70.10">
    <property type="entry name" value="Cysteine proteinases"/>
    <property type="match status" value="1"/>
</dbReference>
<proteinExistence type="inferred from homology"/>
<dbReference type="PRINTS" id="PR00705">
    <property type="entry name" value="PAPAIN"/>
</dbReference>
<protein>
    <recommendedName>
        <fullName evidence="4">Peptidase C1A papain C-terminal domain-containing protein</fullName>
    </recommendedName>
</protein>
<dbReference type="SMART" id="SM00645">
    <property type="entry name" value="Pept_C1"/>
    <property type="match status" value="1"/>
</dbReference>
<dbReference type="CDD" id="cd02248">
    <property type="entry name" value="Peptidase_C1A"/>
    <property type="match status" value="1"/>
</dbReference>
<evidence type="ECO:0000313" key="6">
    <source>
        <dbReference type="Proteomes" id="UP001328107"/>
    </source>
</evidence>
<name>A0AAN5DHV2_9BILA</name>
<reference evidence="6" key="1">
    <citation type="submission" date="2022-10" db="EMBL/GenBank/DDBJ databases">
        <title>Genome assembly of Pristionchus species.</title>
        <authorList>
            <person name="Yoshida K."/>
            <person name="Sommer R.J."/>
        </authorList>
    </citation>
    <scope>NUCLEOTIDE SEQUENCE [LARGE SCALE GENOMIC DNA]</scope>
    <source>
        <strain evidence="6">RS5460</strain>
    </source>
</reference>
<evidence type="ECO:0000256" key="1">
    <source>
        <dbReference type="ARBA" id="ARBA00008455"/>
    </source>
</evidence>
<dbReference type="Proteomes" id="UP001328107">
    <property type="component" value="Unassembled WGS sequence"/>
</dbReference>
<accession>A0AAN5DHV2</accession>
<feature type="compositionally biased region" description="Low complexity" evidence="3">
    <location>
        <begin position="32"/>
        <end position="52"/>
    </location>
</feature>
<gene>
    <name evidence="5" type="ORF">PMAYCL1PPCAC_33152</name>
</gene>
<dbReference type="GO" id="GO:0008234">
    <property type="term" value="F:cysteine-type peptidase activity"/>
    <property type="evidence" value="ECO:0007669"/>
    <property type="project" value="InterPro"/>
</dbReference>
<keyword evidence="2" id="KW-1015">Disulfide bond</keyword>
<evidence type="ECO:0000313" key="5">
    <source>
        <dbReference type="EMBL" id="GMR62957.1"/>
    </source>
</evidence>
<dbReference type="InterPro" id="IPR013128">
    <property type="entry name" value="Peptidase_C1A"/>
</dbReference>
<organism evidence="5 6">
    <name type="scientific">Pristionchus mayeri</name>
    <dbReference type="NCBI Taxonomy" id="1317129"/>
    <lineage>
        <taxon>Eukaryota</taxon>
        <taxon>Metazoa</taxon>
        <taxon>Ecdysozoa</taxon>
        <taxon>Nematoda</taxon>
        <taxon>Chromadorea</taxon>
        <taxon>Rhabditida</taxon>
        <taxon>Rhabditina</taxon>
        <taxon>Diplogasteromorpha</taxon>
        <taxon>Diplogasteroidea</taxon>
        <taxon>Neodiplogasteridae</taxon>
        <taxon>Pristionchus</taxon>
    </lineage>
</organism>
<dbReference type="InterPro" id="IPR000668">
    <property type="entry name" value="Peptidase_C1A_C"/>
</dbReference>
<dbReference type="EMBL" id="BTRK01000006">
    <property type="protein sequence ID" value="GMR62957.1"/>
    <property type="molecule type" value="Genomic_DNA"/>
</dbReference>
<dbReference type="FunFam" id="3.90.70.10:FF:000332">
    <property type="entry name" value="Cathepsin L1"/>
    <property type="match status" value="1"/>
</dbReference>
<evidence type="ECO:0000256" key="2">
    <source>
        <dbReference type="ARBA" id="ARBA00023157"/>
    </source>
</evidence>